<feature type="compositionally biased region" description="Basic and acidic residues" evidence="1">
    <location>
        <begin position="1"/>
        <end position="13"/>
    </location>
</feature>
<reference evidence="2" key="1">
    <citation type="submission" date="2022-05" db="EMBL/GenBank/DDBJ databases">
        <title>The Musa troglodytarum L. genome provides insights into the mechanism of non-climacteric behaviour and enrichment of carotenoids.</title>
        <authorList>
            <person name="Wang J."/>
        </authorList>
    </citation>
    <scope>NUCLEOTIDE SEQUENCE</scope>
    <source>
        <tissue evidence="2">Leaf</tissue>
    </source>
</reference>
<evidence type="ECO:0000256" key="1">
    <source>
        <dbReference type="SAM" id="MobiDB-lite"/>
    </source>
</evidence>
<proteinExistence type="predicted"/>
<dbReference type="AlphaFoldDB" id="A0A9E7JVQ0"/>
<dbReference type="Proteomes" id="UP001055439">
    <property type="component" value="Chromosome 4"/>
</dbReference>
<keyword evidence="3" id="KW-1185">Reference proteome</keyword>
<evidence type="ECO:0000313" key="2">
    <source>
        <dbReference type="EMBL" id="URD95158.1"/>
    </source>
</evidence>
<protein>
    <submittedName>
        <fullName evidence="2">Uncharacterized protein</fullName>
    </submittedName>
</protein>
<feature type="region of interest" description="Disordered" evidence="1">
    <location>
        <begin position="1"/>
        <end position="26"/>
    </location>
</feature>
<accession>A0A9E7JVQ0</accession>
<name>A0A9E7JVQ0_9LILI</name>
<evidence type="ECO:0000313" key="3">
    <source>
        <dbReference type="Proteomes" id="UP001055439"/>
    </source>
</evidence>
<organism evidence="2 3">
    <name type="scientific">Musa troglodytarum</name>
    <name type="common">fe'i banana</name>
    <dbReference type="NCBI Taxonomy" id="320322"/>
    <lineage>
        <taxon>Eukaryota</taxon>
        <taxon>Viridiplantae</taxon>
        <taxon>Streptophyta</taxon>
        <taxon>Embryophyta</taxon>
        <taxon>Tracheophyta</taxon>
        <taxon>Spermatophyta</taxon>
        <taxon>Magnoliopsida</taxon>
        <taxon>Liliopsida</taxon>
        <taxon>Zingiberales</taxon>
        <taxon>Musaceae</taxon>
        <taxon>Musa</taxon>
    </lineage>
</organism>
<sequence>MEAEHPAAAKRGEAIGSGGKGIDPKHHQLNKEMLKDVATVDGWVVGRGKQIICLSIDRWARHRLLGFIV</sequence>
<gene>
    <name evidence="2" type="ORF">MUK42_27182</name>
</gene>
<dbReference type="EMBL" id="CP097506">
    <property type="protein sequence ID" value="URD95158.1"/>
    <property type="molecule type" value="Genomic_DNA"/>
</dbReference>